<feature type="transmembrane region" description="Helical" evidence="1">
    <location>
        <begin position="182"/>
        <end position="210"/>
    </location>
</feature>
<dbReference type="InterPro" id="IPR008875">
    <property type="entry name" value="TraX"/>
</dbReference>
<organism evidence="2 3">
    <name type="scientific">Variovorax paradoxus</name>
    <dbReference type="NCBI Taxonomy" id="34073"/>
    <lineage>
        <taxon>Bacteria</taxon>
        <taxon>Pseudomonadati</taxon>
        <taxon>Pseudomonadota</taxon>
        <taxon>Betaproteobacteria</taxon>
        <taxon>Burkholderiales</taxon>
        <taxon>Comamonadaceae</taxon>
        <taxon>Variovorax</taxon>
    </lineage>
</organism>
<gene>
    <name evidence="2" type="ORF">DI563_02875</name>
</gene>
<feature type="transmembrane region" description="Helical" evidence="1">
    <location>
        <begin position="146"/>
        <end position="170"/>
    </location>
</feature>
<keyword evidence="1" id="KW-0472">Membrane</keyword>
<dbReference type="Proteomes" id="UP000249135">
    <property type="component" value="Unassembled WGS sequence"/>
</dbReference>
<keyword evidence="1" id="KW-0812">Transmembrane</keyword>
<dbReference type="Pfam" id="PF05857">
    <property type="entry name" value="TraX"/>
    <property type="match status" value="1"/>
</dbReference>
<feature type="transmembrane region" description="Helical" evidence="1">
    <location>
        <begin position="101"/>
        <end position="134"/>
    </location>
</feature>
<dbReference type="AlphaFoldDB" id="A0A2W5SDM1"/>
<comment type="caution">
    <text evidence="2">The sequence shown here is derived from an EMBL/GenBank/DDBJ whole genome shotgun (WGS) entry which is preliminary data.</text>
</comment>
<accession>A0A2W5SDM1</accession>
<sequence>MASRHHTEVTVAPVTRRSAHALESPWAISADSLESLKWVGLVLMAADHVNKYVLGEASASLYAMGRLVMPIFGFVLMYNLCRPGALAQGVHLRVMKRLAVFGALATPAFVVLVGWWPLNILFTLLAATSIVFLWERGGVPRRLLAMAVFLVGGAIVEFWWPALLCCLGAWAFVRRPSAPRLALWVGATASLSLINGNFAALVAIPLIWGARQVDIPMPRSRWAFYAFYPAHLTALAVYVALR</sequence>
<evidence type="ECO:0000313" key="3">
    <source>
        <dbReference type="Proteomes" id="UP000249135"/>
    </source>
</evidence>
<keyword evidence="1" id="KW-1133">Transmembrane helix</keyword>
<reference evidence="2 3" key="1">
    <citation type="submission" date="2017-08" db="EMBL/GenBank/DDBJ databases">
        <title>Infants hospitalized years apart are colonized by the same room-sourced microbial strains.</title>
        <authorList>
            <person name="Brooks B."/>
            <person name="Olm M.R."/>
            <person name="Firek B.A."/>
            <person name="Baker R."/>
            <person name="Thomas B.C."/>
            <person name="Morowitz M.J."/>
            <person name="Banfield J.F."/>
        </authorList>
    </citation>
    <scope>NUCLEOTIDE SEQUENCE [LARGE SCALE GENOMIC DNA]</scope>
    <source>
        <strain evidence="2">S2_005_003_R2_41</strain>
    </source>
</reference>
<evidence type="ECO:0000313" key="2">
    <source>
        <dbReference type="EMBL" id="PZQ77703.1"/>
    </source>
</evidence>
<protein>
    <submittedName>
        <fullName evidence="2">Conjugal transfer protein TraX</fullName>
    </submittedName>
</protein>
<proteinExistence type="predicted"/>
<name>A0A2W5SDM1_VARPD</name>
<feature type="transmembrane region" description="Helical" evidence="1">
    <location>
        <begin position="222"/>
        <end position="241"/>
    </location>
</feature>
<evidence type="ECO:0000256" key="1">
    <source>
        <dbReference type="SAM" id="Phobius"/>
    </source>
</evidence>
<dbReference type="EMBL" id="QFPP01000012">
    <property type="protein sequence ID" value="PZQ77703.1"/>
    <property type="molecule type" value="Genomic_DNA"/>
</dbReference>